<comment type="subunit">
    <text evidence="3">Dimer; disulfide-linked.</text>
</comment>
<evidence type="ECO:0000256" key="1">
    <source>
        <dbReference type="ARBA" id="ARBA00004613"/>
    </source>
</evidence>
<dbReference type="InterPro" id="IPR003119">
    <property type="entry name" value="SAP_A"/>
</dbReference>
<keyword evidence="4" id="KW-0964">Secreted</keyword>
<dbReference type="RefSeq" id="XP_002120789.1">
    <property type="nucleotide sequence ID" value="XM_002120753.5"/>
</dbReference>
<dbReference type="AlphaFoldDB" id="F6WA11"/>
<dbReference type="GO" id="GO:0005764">
    <property type="term" value="C:lysosome"/>
    <property type="evidence" value="ECO:0000318"/>
    <property type="project" value="GO_Central"/>
</dbReference>
<evidence type="ECO:0000256" key="2">
    <source>
        <dbReference type="ARBA" id="ARBA00005679"/>
    </source>
</evidence>
<evidence type="ECO:0000256" key="7">
    <source>
        <dbReference type="ARBA" id="ARBA00023180"/>
    </source>
</evidence>
<keyword evidence="6" id="KW-1015">Disulfide bond</keyword>
<reference evidence="11" key="3">
    <citation type="submission" date="2025-08" db="UniProtKB">
        <authorList>
            <consortium name="Ensembl"/>
        </authorList>
    </citation>
    <scope>IDENTIFICATION</scope>
</reference>
<gene>
    <name evidence="11" type="primary">LOC100177287</name>
</gene>
<dbReference type="EMBL" id="EAAA01000315">
    <property type="status" value="NOT_ANNOTATED_CDS"/>
    <property type="molecule type" value="Genomic_DNA"/>
</dbReference>
<evidence type="ECO:0000313" key="11">
    <source>
        <dbReference type="Ensembl" id="ENSCINP00000014531.3"/>
    </source>
</evidence>
<dbReference type="Pfam" id="PF03227">
    <property type="entry name" value="GILT"/>
    <property type="match status" value="1"/>
</dbReference>
<dbReference type="GO" id="GO:0005576">
    <property type="term" value="C:extracellular region"/>
    <property type="evidence" value="ECO:0007669"/>
    <property type="project" value="UniProtKB-SubCell"/>
</dbReference>
<accession>A0A1W2W7C9</accession>
<organism evidence="11 12">
    <name type="scientific">Ciona intestinalis</name>
    <name type="common">Transparent sea squirt</name>
    <name type="synonym">Ascidia intestinalis</name>
    <dbReference type="NCBI Taxonomy" id="7719"/>
    <lineage>
        <taxon>Eukaryota</taxon>
        <taxon>Metazoa</taxon>
        <taxon>Chordata</taxon>
        <taxon>Tunicata</taxon>
        <taxon>Ascidiacea</taxon>
        <taxon>Phlebobranchia</taxon>
        <taxon>Cionidae</taxon>
        <taxon>Ciona</taxon>
    </lineage>
</organism>
<dbReference type="Proteomes" id="UP000008144">
    <property type="component" value="Chromosome 1"/>
</dbReference>
<evidence type="ECO:0000256" key="4">
    <source>
        <dbReference type="ARBA" id="ARBA00022525"/>
    </source>
</evidence>
<reference evidence="11" key="4">
    <citation type="submission" date="2025-09" db="UniProtKB">
        <authorList>
            <consortium name="Ensembl"/>
        </authorList>
    </citation>
    <scope>IDENTIFICATION</scope>
</reference>
<dbReference type="GeneID" id="100177287"/>
<dbReference type="GO" id="GO:0016671">
    <property type="term" value="F:oxidoreductase activity, acting on a sulfur group of donors, disulfide as acceptor"/>
    <property type="evidence" value="ECO:0007669"/>
    <property type="project" value="InterPro"/>
</dbReference>
<dbReference type="OrthoDB" id="958254at2759"/>
<reference evidence="11" key="2">
    <citation type="journal article" date="2008" name="Genome Biol.">
        <title>Improved genome assembly and evidence-based global gene model set for the chordate Ciona intestinalis: new insight into intron and operon populations.</title>
        <authorList>
            <person name="Satou Y."/>
            <person name="Mineta K."/>
            <person name="Ogasawara M."/>
            <person name="Sasakura Y."/>
            <person name="Shoguchi E."/>
            <person name="Ueno K."/>
            <person name="Yamada L."/>
            <person name="Matsumoto J."/>
            <person name="Wasserscheid J."/>
            <person name="Dewar K."/>
            <person name="Wiley G.B."/>
            <person name="Macmil S.L."/>
            <person name="Roe B.A."/>
            <person name="Zeller R.W."/>
            <person name="Hastings K.E."/>
            <person name="Lemaire P."/>
            <person name="Lindquist E."/>
            <person name="Endo T."/>
            <person name="Hotta K."/>
            <person name="Inaba K."/>
        </authorList>
    </citation>
    <scope>NUCLEOTIDE SEQUENCE [LARGE SCALE GENOMIC DNA]</scope>
    <source>
        <strain evidence="11">wild type</strain>
    </source>
</reference>
<dbReference type="PANTHER" id="PTHR13234">
    <property type="entry name" value="GAMMA-INTERFERON INDUCIBLE LYSOSOMAL THIOL REDUCTASE GILT"/>
    <property type="match status" value="1"/>
</dbReference>
<sequence length="264" mass="29426">MEIKYLILFFFCGSALCCDIAPAYWCDTEAIASQCGVLPACSDRLYPSYATEADPVVVGVYFECLCPDSIRFITNMLFPTWVKLRTTGVMKIMMVPYGKATMNRHGSGYNFTCQHGPQECEGNIIENCLLNETNYDEAKYLPVIQCMERSPQPVAAAEQCITRSGLNWTNINACASSVNGTMLMHKAGLATAALNPSLTWVPWITINGIHTDHIQSSAITDLLTLVCETYKGEKPRSCQHTKHGIGAYARRQRFSNKLYFRSRG</sequence>
<evidence type="ECO:0000256" key="3">
    <source>
        <dbReference type="ARBA" id="ARBA00011615"/>
    </source>
</evidence>
<comment type="similarity">
    <text evidence="2">Belongs to the GILT family.</text>
</comment>
<dbReference type="GO" id="GO:0016667">
    <property type="term" value="F:oxidoreductase activity, acting on a sulfur group of donors"/>
    <property type="evidence" value="ECO:0000318"/>
    <property type="project" value="GO_Central"/>
</dbReference>
<evidence type="ECO:0000256" key="9">
    <source>
        <dbReference type="SAM" id="SignalP"/>
    </source>
</evidence>
<evidence type="ECO:0000313" key="12">
    <source>
        <dbReference type="Proteomes" id="UP000008144"/>
    </source>
</evidence>
<dbReference type="GeneTree" id="ENSGT00390000010450"/>
<evidence type="ECO:0000256" key="6">
    <source>
        <dbReference type="ARBA" id="ARBA00023157"/>
    </source>
</evidence>
<feature type="signal peptide" evidence="9">
    <location>
        <begin position="1"/>
        <end position="17"/>
    </location>
</feature>
<keyword evidence="7" id="KW-0325">Glycoprotein</keyword>
<dbReference type="InParanoid" id="F6WA11"/>
<evidence type="ECO:0000259" key="10">
    <source>
        <dbReference type="PROSITE" id="PS51110"/>
    </source>
</evidence>
<dbReference type="PROSITE" id="PS51110">
    <property type="entry name" value="SAP_A"/>
    <property type="match status" value="1"/>
</dbReference>
<dbReference type="PANTHER" id="PTHR13234:SF8">
    <property type="entry name" value="GAMMA-INTERFERON-INDUCIBLE LYSOSOMAL THIOL REDUCTASE"/>
    <property type="match status" value="1"/>
</dbReference>
<dbReference type="FunCoup" id="F6WA11">
    <property type="interactions" value="6"/>
</dbReference>
<feature type="chain" id="PRO_5014090318" evidence="9">
    <location>
        <begin position="18"/>
        <end position="264"/>
    </location>
</feature>
<protein>
    <submittedName>
        <fullName evidence="11">Gamma-interferon-inducible lysosomal thiol reductase</fullName>
    </submittedName>
</protein>
<evidence type="ECO:0000256" key="8">
    <source>
        <dbReference type="ARBA" id="ARBA00059163"/>
    </source>
</evidence>
<comment type="function">
    <text evidence="8">Lysosomal thiol reductase that can reduce protein disulfide bonds. May facilitate the complete unfolding of proteins destined for lysosomal degradation. Plays an important role in antigen processing. Facilitates the generation of MHC class II-restricted epitodes from disulfide bond-containing antigen by the endocytic reduction of disulfide bonds. Also facilitates MHC class I-restricted recognition of exogenous antigens containing disulfide bonds by CD8+ T-cells or crosspresentation.</text>
</comment>
<dbReference type="KEGG" id="cin:100177287"/>
<proteinExistence type="inferred from homology"/>
<name>F6WA11_CIOIN</name>
<keyword evidence="12" id="KW-1185">Reference proteome</keyword>
<comment type="subcellular location">
    <subcellularLocation>
        <location evidence="1">Secreted</location>
    </subcellularLocation>
</comment>
<evidence type="ECO:0000256" key="5">
    <source>
        <dbReference type="ARBA" id="ARBA00022729"/>
    </source>
</evidence>
<accession>F6WA11</accession>
<feature type="domain" description="Saposin A-type" evidence="10">
    <location>
        <begin position="11"/>
        <end position="51"/>
    </location>
</feature>
<dbReference type="HOGENOM" id="CLU_066886_0_0_1"/>
<reference evidence="12" key="1">
    <citation type="journal article" date="2002" name="Science">
        <title>The draft genome of Ciona intestinalis: insights into chordate and vertebrate origins.</title>
        <authorList>
            <person name="Dehal P."/>
            <person name="Satou Y."/>
            <person name="Campbell R.K."/>
            <person name="Chapman J."/>
            <person name="Degnan B."/>
            <person name="De Tomaso A."/>
            <person name="Davidson B."/>
            <person name="Di Gregorio A."/>
            <person name="Gelpke M."/>
            <person name="Goodstein D.M."/>
            <person name="Harafuji N."/>
            <person name="Hastings K.E."/>
            <person name="Ho I."/>
            <person name="Hotta K."/>
            <person name="Huang W."/>
            <person name="Kawashima T."/>
            <person name="Lemaire P."/>
            <person name="Martinez D."/>
            <person name="Meinertzhagen I.A."/>
            <person name="Necula S."/>
            <person name="Nonaka M."/>
            <person name="Putnam N."/>
            <person name="Rash S."/>
            <person name="Saiga H."/>
            <person name="Satake M."/>
            <person name="Terry A."/>
            <person name="Yamada L."/>
            <person name="Wang H.G."/>
            <person name="Awazu S."/>
            <person name="Azumi K."/>
            <person name="Boore J."/>
            <person name="Branno M."/>
            <person name="Chin-Bow S."/>
            <person name="DeSantis R."/>
            <person name="Doyle S."/>
            <person name="Francino P."/>
            <person name="Keys D.N."/>
            <person name="Haga S."/>
            <person name="Hayashi H."/>
            <person name="Hino K."/>
            <person name="Imai K.S."/>
            <person name="Inaba K."/>
            <person name="Kano S."/>
            <person name="Kobayashi K."/>
            <person name="Kobayashi M."/>
            <person name="Lee B.I."/>
            <person name="Makabe K.W."/>
            <person name="Manohar C."/>
            <person name="Matassi G."/>
            <person name="Medina M."/>
            <person name="Mochizuki Y."/>
            <person name="Mount S."/>
            <person name="Morishita T."/>
            <person name="Miura S."/>
            <person name="Nakayama A."/>
            <person name="Nishizaka S."/>
            <person name="Nomoto H."/>
            <person name="Ohta F."/>
            <person name="Oishi K."/>
            <person name="Rigoutsos I."/>
            <person name="Sano M."/>
            <person name="Sasaki A."/>
            <person name="Sasakura Y."/>
            <person name="Shoguchi E."/>
            <person name="Shin-i T."/>
            <person name="Spagnuolo A."/>
            <person name="Stainier D."/>
            <person name="Suzuki M.M."/>
            <person name="Tassy O."/>
            <person name="Takatori N."/>
            <person name="Tokuoka M."/>
            <person name="Yagi K."/>
            <person name="Yoshizaki F."/>
            <person name="Wada S."/>
            <person name="Zhang C."/>
            <person name="Hyatt P.D."/>
            <person name="Larimer F."/>
            <person name="Detter C."/>
            <person name="Doggett N."/>
            <person name="Glavina T."/>
            <person name="Hawkins T."/>
            <person name="Richardson P."/>
            <person name="Lucas S."/>
            <person name="Kohara Y."/>
            <person name="Levine M."/>
            <person name="Satoh N."/>
            <person name="Rokhsar D.S."/>
        </authorList>
    </citation>
    <scope>NUCLEOTIDE SEQUENCE [LARGE SCALE GENOMIC DNA]</scope>
</reference>
<keyword evidence="5 9" id="KW-0732">Signal</keyword>
<dbReference type="InterPro" id="IPR004911">
    <property type="entry name" value="Interferon-induced_GILT"/>
</dbReference>
<dbReference type="OMA" id="QHGATEC"/>
<dbReference type="Ensembl" id="ENSCINT00000014531.3">
    <property type="protein sequence ID" value="ENSCINP00000014531.3"/>
    <property type="gene ID" value="ENSCING00000007080.3"/>
</dbReference>